<accession>A0A6A4I319</accession>
<dbReference type="Proteomes" id="UP000799118">
    <property type="component" value="Unassembled WGS sequence"/>
</dbReference>
<gene>
    <name evidence="1" type="ORF">BT96DRAFT_973208</name>
</gene>
<dbReference type="SUPFAM" id="SSF110217">
    <property type="entry name" value="DNA-binding protein LAG-1 (CSL)"/>
    <property type="match status" value="1"/>
</dbReference>
<dbReference type="EMBL" id="ML769417">
    <property type="protein sequence ID" value="KAE9404353.1"/>
    <property type="molecule type" value="Genomic_DNA"/>
</dbReference>
<proteinExistence type="predicted"/>
<dbReference type="AlphaFoldDB" id="A0A6A4I319"/>
<keyword evidence="2" id="KW-1185">Reference proteome</keyword>
<organism evidence="1 2">
    <name type="scientific">Gymnopus androsaceus JB14</name>
    <dbReference type="NCBI Taxonomy" id="1447944"/>
    <lineage>
        <taxon>Eukaryota</taxon>
        <taxon>Fungi</taxon>
        <taxon>Dikarya</taxon>
        <taxon>Basidiomycota</taxon>
        <taxon>Agaricomycotina</taxon>
        <taxon>Agaricomycetes</taxon>
        <taxon>Agaricomycetidae</taxon>
        <taxon>Agaricales</taxon>
        <taxon>Marasmiineae</taxon>
        <taxon>Omphalotaceae</taxon>
        <taxon>Gymnopus</taxon>
    </lineage>
</organism>
<dbReference type="OrthoDB" id="5600360at2759"/>
<protein>
    <submittedName>
        <fullName evidence="1">Uncharacterized protein</fullName>
    </submittedName>
</protein>
<evidence type="ECO:0000313" key="2">
    <source>
        <dbReference type="Proteomes" id="UP000799118"/>
    </source>
</evidence>
<evidence type="ECO:0000313" key="1">
    <source>
        <dbReference type="EMBL" id="KAE9404353.1"/>
    </source>
</evidence>
<dbReference type="InterPro" id="IPR036358">
    <property type="entry name" value="BTD_sf"/>
</dbReference>
<reference evidence="1" key="1">
    <citation type="journal article" date="2019" name="Environ. Microbiol.">
        <title>Fungal ecological strategies reflected in gene transcription - a case study of two litter decomposers.</title>
        <authorList>
            <person name="Barbi F."/>
            <person name="Kohler A."/>
            <person name="Barry K."/>
            <person name="Baskaran P."/>
            <person name="Daum C."/>
            <person name="Fauchery L."/>
            <person name="Ihrmark K."/>
            <person name="Kuo A."/>
            <person name="LaButti K."/>
            <person name="Lipzen A."/>
            <person name="Morin E."/>
            <person name="Grigoriev I.V."/>
            <person name="Henrissat B."/>
            <person name="Lindahl B."/>
            <person name="Martin F."/>
        </authorList>
    </citation>
    <scope>NUCLEOTIDE SEQUENCE</scope>
    <source>
        <strain evidence="1">JB14</strain>
    </source>
</reference>
<name>A0A6A4I319_9AGAR</name>
<sequence>MWRNMEPVPRTNMAEARFKFTARSQGRDTGGWKISAEKRERWRHWSKITSPSSFGKLERVIGVFPGRPIKLITDPSRNPFVIYIVDANKPSSTDAVHVPPHPAVFLQYSDSAVIQEGAKGVDGHYYSPGEVCGNPALQLHKIEFELYYHPTDIRHTPDKDTRNSGEFLSCMGEKVDMYRLLTGRQWNTQQREACLFRHIMAN</sequence>